<proteinExistence type="predicted"/>
<keyword evidence="2" id="KW-0472">Membrane</keyword>
<keyword evidence="4" id="KW-1185">Reference proteome</keyword>
<feature type="transmembrane region" description="Helical" evidence="2">
    <location>
        <begin position="48"/>
        <end position="73"/>
    </location>
</feature>
<keyword evidence="2" id="KW-0812">Transmembrane</keyword>
<dbReference type="EMBL" id="CP036526">
    <property type="protein sequence ID" value="QDT11123.1"/>
    <property type="molecule type" value="Genomic_DNA"/>
</dbReference>
<evidence type="ECO:0000256" key="1">
    <source>
        <dbReference type="SAM" id="MobiDB-lite"/>
    </source>
</evidence>
<gene>
    <name evidence="3" type="ORF">K239x_31170</name>
</gene>
<reference evidence="3 4" key="1">
    <citation type="submission" date="2019-02" db="EMBL/GenBank/DDBJ databases">
        <title>Deep-cultivation of Planctomycetes and their phenomic and genomic characterization uncovers novel biology.</title>
        <authorList>
            <person name="Wiegand S."/>
            <person name="Jogler M."/>
            <person name="Boedeker C."/>
            <person name="Pinto D."/>
            <person name="Vollmers J."/>
            <person name="Rivas-Marin E."/>
            <person name="Kohn T."/>
            <person name="Peeters S.H."/>
            <person name="Heuer A."/>
            <person name="Rast P."/>
            <person name="Oberbeckmann S."/>
            <person name="Bunk B."/>
            <person name="Jeske O."/>
            <person name="Meyerdierks A."/>
            <person name="Storesund J.E."/>
            <person name="Kallscheuer N."/>
            <person name="Luecker S."/>
            <person name="Lage O.M."/>
            <person name="Pohl T."/>
            <person name="Merkel B.J."/>
            <person name="Hornburger P."/>
            <person name="Mueller R.-W."/>
            <person name="Bruemmer F."/>
            <person name="Labrenz M."/>
            <person name="Spormann A.M."/>
            <person name="Op den Camp H."/>
            <person name="Overmann J."/>
            <person name="Amann R."/>
            <person name="Jetten M.S.M."/>
            <person name="Mascher T."/>
            <person name="Medema M.H."/>
            <person name="Devos D.P."/>
            <person name="Kaster A.-K."/>
            <person name="Ovreas L."/>
            <person name="Rohde M."/>
            <person name="Galperin M.Y."/>
            <person name="Jogler C."/>
        </authorList>
    </citation>
    <scope>NUCLEOTIDE SEQUENCE [LARGE SCALE GENOMIC DNA]</scope>
    <source>
        <strain evidence="3 4">K23_9</strain>
    </source>
</reference>
<dbReference type="Proteomes" id="UP000319817">
    <property type="component" value="Chromosome"/>
</dbReference>
<name>A0A517NVH3_9BACT</name>
<dbReference type="AlphaFoldDB" id="A0A517NVH3"/>
<organism evidence="3 4">
    <name type="scientific">Stieleria marina</name>
    <dbReference type="NCBI Taxonomy" id="1930275"/>
    <lineage>
        <taxon>Bacteria</taxon>
        <taxon>Pseudomonadati</taxon>
        <taxon>Planctomycetota</taxon>
        <taxon>Planctomycetia</taxon>
        <taxon>Pirellulales</taxon>
        <taxon>Pirellulaceae</taxon>
        <taxon>Stieleria</taxon>
    </lineage>
</organism>
<evidence type="ECO:0000313" key="4">
    <source>
        <dbReference type="Proteomes" id="UP000319817"/>
    </source>
</evidence>
<feature type="region of interest" description="Disordered" evidence="1">
    <location>
        <begin position="1"/>
        <end position="24"/>
    </location>
</feature>
<sequence length="79" mass="9266">MKSALNFEPPNNSSAATHYPRSSFERLRESRSAWRLQRPQTDDEEERFITRIILAMLFLLVVPALLMLTYLILRPDFLA</sequence>
<evidence type="ECO:0000256" key="2">
    <source>
        <dbReference type="SAM" id="Phobius"/>
    </source>
</evidence>
<keyword evidence="2" id="KW-1133">Transmembrane helix</keyword>
<protein>
    <submittedName>
        <fullName evidence="3">Uncharacterized protein</fullName>
    </submittedName>
</protein>
<accession>A0A517NVH3</accession>
<evidence type="ECO:0000313" key="3">
    <source>
        <dbReference type="EMBL" id="QDT11123.1"/>
    </source>
</evidence>
<dbReference type="RefSeq" id="WP_145418921.1">
    <property type="nucleotide sequence ID" value="NZ_CP036526.1"/>
</dbReference>